<reference evidence="1" key="1">
    <citation type="submission" date="2020-02" db="EMBL/GenBank/DDBJ databases">
        <authorList>
            <person name="Meier V. D."/>
        </authorList>
    </citation>
    <scope>NUCLEOTIDE SEQUENCE</scope>
    <source>
        <strain evidence="1">AVDCRST_MAG68</strain>
    </source>
</reference>
<name>A0A6J4MNT1_9BACT</name>
<dbReference type="AlphaFoldDB" id="A0A6J4MNT1"/>
<proteinExistence type="predicted"/>
<gene>
    <name evidence="1" type="ORF">AVDCRST_MAG68-4330</name>
</gene>
<sequence>MPKRLRRELPEYAVRTVVEQGWSGVKNGALLRLAGAEFDVFLTVDQNLRYQQNLSELPLPVVLIVAPSNNIDVLRPLMPAVRELLPLLKPGAFYRVPAE</sequence>
<evidence type="ECO:0000313" key="1">
    <source>
        <dbReference type="EMBL" id="CAA9360293.1"/>
    </source>
</evidence>
<protein>
    <submittedName>
        <fullName evidence="1">Uncharacterized protein</fullName>
    </submittedName>
</protein>
<accession>A0A6J4MNT1</accession>
<organism evidence="1">
    <name type="scientific">uncultured Gemmatimonadota bacterium</name>
    <dbReference type="NCBI Taxonomy" id="203437"/>
    <lineage>
        <taxon>Bacteria</taxon>
        <taxon>Pseudomonadati</taxon>
        <taxon>Gemmatimonadota</taxon>
        <taxon>environmental samples</taxon>
    </lineage>
</organism>
<dbReference type="EMBL" id="CADCTW010000201">
    <property type="protein sequence ID" value="CAA9360293.1"/>
    <property type="molecule type" value="Genomic_DNA"/>
</dbReference>